<keyword evidence="2" id="KW-1185">Reference proteome</keyword>
<sequence>MSHKKKKFIVNNCLSIKKIFTLFLLFTPLTVLFWAGIEALKRFEKIKEVALELGAPELSMSFEQFNEENFIIDEIKDINVLQEQRAKYLDLAYETEEKPSAELLSGDDNDFHIIHKALKTNKLKNDGVVKKYYRVALKDAAPLQSLYLKVNPKDNPGTQVIKGDNNAVDNPTNYFRFSKLNFYNKNWEEVGLGKGNSTTDKLCLLSKEYKGDRNDSQLVSQHRSNEIYVEVEFKAENNAFKQAYEKGILWGTPESPKTKRDEKIKLKSILLFSGYADKDIPDGVNSYSKIGNNELTQFNPKNPTTV</sequence>
<dbReference type="EMBL" id="JACAOD020000001">
    <property type="protein sequence ID" value="MBP5835648.1"/>
    <property type="molecule type" value="Genomic_DNA"/>
</dbReference>
<evidence type="ECO:0000313" key="1">
    <source>
        <dbReference type="EMBL" id="MBP5835648.1"/>
    </source>
</evidence>
<gene>
    <name evidence="1" type="ORF">CHTY_000085</name>
</gene>
<evidence type="ECO:0000313" key="2">
    <source>
        <dbReference type="Proteomes" id="UP001195571"/>
    </source>
</evidence>
<organism evidence="1 2">
    <name type="scientific">Candidatus Phytoplasma meliae</name>
    <dbReference type="NCBI Taxonomy" id="1848402"/>
    <lineage>
        <taxon>Bacteria</taxon>
        <taxon>Bacillati</taxon>
        <taxon>Mycoplasmatota</taxon>
        <taxon>Mollicutes</taxon>
        <taxon>Acholeplasmatales</taxon>
        <taxon>Acholeplasmataceae</taxon>
        <taxon>Candidatus Phytoplasma</taxon>
        <taxon>16SrXIII (Mexican periwinkle virescence group)</taxon>
    </lineage>
</organism>
<reference evidence="1" key="1">
    <citation type="submission" date="2021-04" db="EMBL/GenBank/DDBJ databases">
        <title>Genomic features of Candidatus Phytoplasma meliae isolate ChTYXIII (1SrXIII-G).</title>
        <authorList>
            <person name="Fernandez F.D."/>
            <person name="Conci L.R."/>
        </authorList>
    </citation>
    <scope>NUCLEOTIDE SEQUENCE [LARGE SCALE GENOMIC DNA]</scope>
    <source>
        <strain evidence="1">ChTYXIII-Mo</strain>
    </source>
</reference>
<dbReference type="Proteomes" id="UP001195571">
    <property type="component" value="Unassembled WGS sequence"/>
</dbReference>
<evidence type="ECO:0008006" key="3">
    <source>
        <dbReference type="Google" id="ProtNLM"/>
    </source>
</evidence>
<proteinExistence type="predicted"/>
<accession>A0ABS5CXE8</accession>
<dbReference type="RefSeq" id="WP_203551914.1">
    <property type="nucleotide sequence ID" value="NZ_JACAOD020000001.1"/>
</dbReference>
<comment type="caution">
    <text evidence="1">The sequence shown here is derived from an EMBL/GenBank/DDBJ whole genome shotgun (WGS) entry which is preliminary data.</text>
</comment>
<name>A0ABS5CXE8_9MOLU</name>
<protein>
    <recommendedName>
        <fullName evidence="3">Effector</fullName>
    </recommendedName>
</protein>